<dbReference type="PANTHER" id="PTHR11808">
    <property type="entry name" value="TRANS-SULFURATION ENZYME FAMILY MEMBER"/>
    <property type="match status" value="1"/>
</dbReference>
<dbReference type="Pfam" id="PF01053">
    <property type="entry name" value="Cys_Met_Meta_PP"/>
    <property type="match status" value="1"/>
</dbReference>
<dbReference type="GO" id="GO:0003962">
    <property type="term" value="F:cystathionine gamma-synthase activity"/>
    <property type="evidence" value="ECO:0007669"/>
    <property type="project" value="UniProtKB-EC"/>
</dbReference>
<comment type="caution">
    <text evidence="7">The sequence shown here is derived from an EMBL/GenBank/DDBJ whole genome shotgun (WGS) entry which is preliminary data.</text>
</comment>
<dbReference type="PANTHER" id="PTHR11808:SF50">
    <property type="entry name" value="CYSTATHIONINE BETA-LYASE"/>
    <property type="match status" value="1"/>
</dbReference>
<proteinExistence type="inferred from homology"/>
<dbReference type="FunFam" id="3.40.640.10:FF:000009">
    <property type="entry name" value="Cystathionine gamma-synthase homolog"/>
    <property type="match status" value="1"/>
</dbReference>
<dbReference type="InterPro" id="IPR015421">
    <property type="entry name" value="PyrdxlP-dep_Trfase_major"/>
</dbReference>
<dbReference type="Gene3D" id="3.40.640.10">
    <property type="entry name" value="Type I PLP-dependent aspartate aminotransferase-like (Major domain)"/>
    <property type="match status" value="1"/>
</dbReference>
<dbReference type="GO" id="GO:0030170">
    <property type="term" value="F:pyridoxal phosphate binding"/>
    <property type="evidence" value="ECO:0007669"/>
    <property type="project" value="InterPro"/>
</dbReference>
<gene>
    <name evidence="7" type="ORF">C7B45_09265</name>
</gene>
<evidence type="ECO:0000313" key="7">
    <source>
        <dbReference type="EMBL" id="PSR21867.1"/>
    </source>
</evidence>
<dbReference type="GO" id="GO:0005737">
    <property type="term" value="C:cytoplasm"/>
    <property type="evidence" value="ECO:0007669"/>
    <property type="project" value="TreeGrafter"/>
</dbReference>
<dbReference type="CDD" id="cd00614">
    <property type="entry name" value="CGS_like"/>
    <property type="match status" value="1"/>
</dbReference>
<dbReference type="EC" id="2.5.1.48" evidence="7"/>
<feature type="modified residue" description="N6-(pyridoxal phosphate)lysine" evidence="5">
    <location>
        <position position="197"/>
    </location>
</feature>
<keyword evidence="3 5" id="KW-0663">Pyridoxal phosphate</keyword>
<dbReference type="GO" id="GO:0019346">
    <property type="term" value="P:transsulfuration"/>
    <property type="evidence" value="ECO:0007669"/>
    <property type="project" value="InterPro"/>
</dbReference>
<keyword evidence="7" id="KW-0808">Transferase</keyword>
<dbReference type="SUPFAM" id="SSF53383">
    <property type="entry name" value="PLP-dependent transferases"/>
    <property type="match status" value="1"/>
</dbReference>
<dbReference type="EMBL" id="PXYV01000026">
    <property type="protein sequence ID" value="PSR21867.1"/>
    <property type="molecule type" value="Genomic_DNA"/>
</dbReference>
<sequence length="383" mass="42179">MTGENETRFVHTPGAADPQYHALVPPIYKATTYHQHDPWQPGRYDYARSGNPTRQALEEAVAHLEGGVRGFAFGSGMATLTATFLLFEAGDHLLVTRDCQGGTQRLLRGVLQRFGLSVTYVDTHDLDQVDQNLQPNTKAILVENFSNPFLWVSDIALIAEWARSHQLLTLVDNTFLTPYLQQPLTLGADVVIHSATKMISGHSDVTAGVAAVRDPDLGRRLYFIQNACGLALSPDDSYLVFRGLKTLPVRMDRAQANAATLAHALANWPEVAAVYYPGLPSHPGHDTARRTAAGFGTMLSFRLKHPQRVPEMVQRFHFTQVGAGFGGTETIVSLPELHCHAALTPEERNERLITPDVVRVSVGLENPADIIHEFEHAIRAIDD</sequence>
<dbReference type="Proteomes" id="UP000241848">
    <property type="component" value="Unassembled WGS sequence"/>
</dbReference>
<organism evidence="7 8">
    <name type="scientific">Sulfobacillus acidophilus</name>
    <dbReference type="NCBI Taxonomy" id="53633"/>
    <lineage>
        <taxon>Bacteria</taxon>
        <taxon>Bacillati</taxon>
        <taxon>Bacillota</taxon>
        <taxon>Clostridia</taxon>
        <taxon>Eubacteriales</taxon>
        <taxon>Clostridiales Family XVII. Incertae Sedis</taxon>
        <taxon>Sulfobacillus</taxon>
    </lineage>
</organism>
<dbReference type="AlphaFoldDB" id="A0A2T2WI00"/>
<keyword evidence="4" id="KW-0456">Lyase</keyword>
<accession>A0A2T2WI00</accession>
<dbReference type="GO" id="GO:0047804">
    <property type="term" value="F:cysteine-S-conjugate beta-lyase activity"/>
    <property type="evidence" value="ECO:0007669"/>
    <property type="project" value="UniProtKB-ARBA"/>
</dbReference>
<evidence type="ECO:0000256" key="1">
    <source>
        <dbReference type="ARBA" id="ARBA00001933"/>
    </source>
</evidence>
<reference evidence="7 8" key="1">
    <citation type="journal article" date="2014" name="BMC Genomics">
        <title>Comparison of environmental and isolate Sulfobacillus genomes reveals diverse carbon, sulfur, nitrogen, and hydrogen metabolisms.</title>
        <authorList>
            <person name="Justice N.B."/>
            <person name="Norman A."/>
            <person name="Brown C.T."/>
            <person name="Singh A."/>
            <person name="Thomas B.C."/>
            <person name="Banfield J.F."/>
        </authorList>
    </citation>
    <scope>NUCLEOTIDE SEQUENCE [LARGE SCALE GENOMIC DNA]</scope>
    <source>
        <strain evidence="7">AMDSBA3</strain>
    </source>
</reference>
<comment type="cofactor">
    <cofactor evidence="1 6">
        <name>pyridoxal 5'-phosphate</name>
        <dbReference type="ChEBI" id="CHEBI:597326"/>
    </cofactor>
</comment>
<evidence type="ECO:0000256" key="3">
    <source>
        <dbReference type="ARBA" id="ARBA00022898"/>
    </source>
</evidence>
<evidence type="ECO:0000256" key="2">
    <source>
        <dbReference type="ARBA" id="ARBA00009077"/>
    </source>
</evidence>
<dbReference type="InterPro" id="IPR015424">
    <property type="entry name" value="PyrdxlP-dep_Trfase"/>
</dbReference>
<evidence type="ECO:0000256" key="4">
    <source>
        <dbReference type="ARBA" id="ARBA00023239"/>
    </source>
</evidence>
<evidence type="ECO:0000256" key="5">
    <source>
        <dbReference type="PIRSR" id="PIRSR001434-2"/>
    </source>
</evidence>
<comment type="similarity">
    <text evidence="2 6">Belongs to the trans-sulfuration enzymes family.</text>
</comment>
<protein>
    <submittedName>
        <fullName evidence="7">Cystathionine gamma-synthase</fullName>
        <ecNumber evidence="7">2.5.1.48</ecNumber>
    </submittedName>
</protein>
<dbReference type="Gene3D" id="3.90.1150.10">
    <property type="entry name" value="Aspartate Aminotransferase, domain 1"/>
    <property type="match status" value="1"/>
</dbReference>
<evidence type="ECO:0000256" key="6">
    <source>
        <dbReference type="RuleBase" id="RU362118"/>
    </source>
</evidence>
<dbReference type="PIRSF" id="PIRSF001434">
    <property type="entry name" value="CGS"/>
    <property type="match status" value="1"/>
</dbReference>
<dbReference type="InterPro" id="IPR015422">
    <property type="entry name" value="PyrdxlP-dep_Trfase_small"/>
</dbReference>
<name>A0A2T2WI00_9FIRM</name>
<evidence type="ECO:0000313" key="8">
    <source>
        <dbReference type="Proteomes" id="UP000241848"/>
    </source>
</evidence>
<dbReference type="InterPro" id="IPR000277">
    <property type="entry name" value="Cys/Met-Metab_PyrdxlP-dep_enz"/>
</dbReference>